<accession>A0A8J5KS89</accession>
<gene>
    <name evidence="3" type="ORF">ZIOFF_051739</name>
    <name evidence="2" type="ORF">ZIOFF_074468</name>
    <name evidence="1" type="ORF">ZIOFF_075492</name>
</gene>
<dbReference type="InterPro" id="IPR023211">
    <property type="entry name" value="DNA_pol_palm_dom_sf"/>
</dbReference>
<dbReference type="InterPro" id="IPR043502">
    <property type="entry name" value="DNA/RNA_pol_sf"/>
</dbReference>
<evidence type="ECO:0000313" key="2">
    <source>
        <dbReference type="EMBL" id="KAG6467672.1"/>
    </source>
</evidence>
<dbReference type="AlphaFoldDB" id="A0A8J5KS89"/>
<proteinExistence type="predicted"/>
<dbReference type="SUPFAM" id="SSF56672">
    <property type="entry name" value="DNA/RNA polymerases"/>
    <property type="match status" value="1"/>
</dbReference>
<sequence>MIAPTREPPRYSAVHLSASITAYARIVMHPHVARNDSFYSDTDSIIIREPLPKDLVSPTELGLLKFEYKIKKGIFLALAPKSYALHLENETLILRHKGPAKAHVTFRWFERQLQDLNLTKEVTIHNPFRIIWTGHPKSGNKG</sequence>
<keyword evidence="2" id="KW-0496">Mitochondrion</keyword>
<reference evidence="3 4" key="1">
    <citation type="submission" date="2020-08" db="EMBL/GenBank/DDBJ databases">
        <title>Plant Genome Project.</title>
        <authorList>
            <person name="Zhang R.-G."/>
        </authorList>
    </citation>
    <scope>NUCLEOTIDE SEQUENCE [LARGE SCALE GENOMIC DNA]</scope>
    <source>
        <tissue evidence="3">Rhizome</tissue>
    </source>
</reference>
<dbReference type="EMBL" id="JACMSC010000134">
    <property type="protein sequence ID" value="KAG6466692.1"/>
    <property type="molecule type" value="Genomic_DNA"/>
</dbReference>
<evidence type="ECO:0008006" key="5">
    <source>
        <dbReference type="Google" id="ProtNLM"/>
    </source>
</evidence>
<evidence type="ECO:0000313" key="1">
    <source>
        <dbReference type="EMBL" id="KAG6466692.1"/>
    </source>
</evidence>
<dbReference type="GO" id="GO:0003676">
    <property type="term" value="F:nucleic acid binding"/>
    <property type="evidence" value="ECO:0007669"/>
    <property type="project" value="InterPro"/>
</dbReference>
<organism evidence="3 4">
    <name type="scientific">Zingiber officinale</name>
    <name type="common">Ginger</name>
    <name type="synonym">Amomum zingiber</name>
    <dbReference type="NCBI Taxonomy" id="94328"/>
    <lineage>
        <taxon>Eukaryota</taxon>
        <taxon>Viridiplantae</taxon>
        <taxon>Streptophyta</taxon>
        <taxon>Embryophyta</taxon>
        <taxon>Tracheophyta</taxon>
        <taxon>Spermatophyta</taxon>
        <taxon>Magnoliopsida</taxon>
        <taxon>Liliopsida</taxon>
        <taxon>Zingiberales</taxon>
        <taxon>Zingiberaceae</taxon>
        <taxon>Zingiber</taxon>
    </lineage>
</organism>
<protein>
    <recommendedName>
        <fullName evidence="5">DNA-directed DNA polymerase</fullName>
    </recommendedName>
</protein>
<name>A0A8J5KS89_ZINOF</name>
<keyword evidence="4" id="KW-1185">Reference proteome</keyword>
<dbReference type="PROSITE" id="PS00116">
    <property type="entry name" value="DNA_POLYMERASE_B"/>
    <property type="match status" value="1"/>
</dbReference>
<dbReference type="Proteomes" id="UP000734854">
    <property type="component" value="Unassembled WGS sequence"/>
</dbReference>
<evidence type="ECO:0000313" key="4">
    <source>
        <dbReference type="Proteomes" id="UP000734854"/>
    </source>
</evidence>
<dbReference type="EMBL" id="JACMSC010000014">
    <property type="protein sequence ID" value="KAG6490442.1"/>
    <property type="molecule type" value="Genomic_DNA"/>
</dbReference>
<dbReference type="EMBL" id="JACMSC010000026">
    <property type="protein sequence ID" value="KAG6467672.1"/>
    <property type="molecule type" value="Genomic_DNA"/>
</dbReference>
<comment type="caution">
    <text evidence="3">The sequence shown here is derived from an EMBL/GenBank/DDBJ whole genome shotgun (WGS) entry which is preliminary data.</text>
</comment>
<geneLocation type="mitochondrion" evidence="2"/>
<evidence type="ECO:0000313" key="3">
    <source>
        <dbReference type="EMBL" id="KAG6490442.1"/>
    </source>
</evidence>
<dbReference type="Gene3D" id="3.90.1600.10">
    <property type="entry name" value="Palm domain of DNA polymerase"/>
    <property type="match status" value="1"/>
</dbReference>
<dbReference type="GO" id="GO:0000166">
    <property type="term" value="F:nucleotide binding"/>
    <property type="evidence" value="ECO:0007669"/>
    <property type="project" value="InterPro"/>
</dbReference>
<dbReference type="InterPro" id="IPR017964">
    <property type="entry name" value="DNA-dir_DNA_pol_B_CS"/>
</dbReference>